<dbReference type="InterPro" id="IPR036456">
    <property type="entry name" value="PNPase_PH_RNA-bd_sf"/>
</dbReference>
<reference evidence="11 12" key="1">
    <citation type="submission" date="2017-06" db="EMBL/GenBank/DDBJ databases">
        <authorList>
            <person name="Kim H.J."/>
            <person name="Triplett B.A."/>
        </authorList>
    </citation>
    <scope>NUCLEOTIDE SEQUENCE [LARGE SCALE GENOMIC DNA]</scope>
    <source>
        <strain evidence="11 12">DSM 22179</strain>
    </source>
</reference>
<dbReference type="InterPro" id="IPR020568">
    <property type="entry name" value="Ribosomal_Su5_D2-typ_SF"/>
</dbReference>
<feature type="compositionally biased region" description="Basic residues" evidence="9">
    <location>
        <begin position="812"/>
        <end position="823"/>
    </location>
</feature>
<evidence type="ECO:0000256" key="3">
    <source>
        <dbReference type="ARBA" id="ARBA00022679"/>
    </source>
</evidence>
<dbReference type="InterPro" id="IPR012340">
    <property type="entry name" value="NA-bd_OB-fold"/>
</dbReference>
<feature type="compositionally biased region" description="Low complexity" evidence="9">
    <location>
        <begin position="832"/>
        <end position="841"/>
    </location>
</feature>
<dbReference type="GO" id="GO:0004654">
    <property type="term" value="F:polyribonucleotide nucleotidyltransferase activity"/>
    <property type="evidence" value="ECO:0007669"/>
    <property type="project" value="UniProtKB-UniRule"/>
</dbReference>
<dbReference type="InterPro" id="IPR004087">
    <property type="entry name" value="KH_dom"/>
</dbReference>
<comment type="cofactor">
    <cofactor evidence="8">
        <name>Mg(2+)</name>
        <dbReference type="ChEBI" id="CHEBI:18420"/>
    </cofactor>
</comment>
<dbReference type="EMBL" id="FYEZ01000002">
    <property type="protein sequence ID" value="SNC71704.1"/>
    <property type="molecule type" value="Genomic_DNA"/>
</dbReference>
<dbReference type="GO" id="GO:0006396">
    <property type="term" value="P:RNA processing"/>
    <property type="evidence" value="ECO:0007669"/>
    <property type="project" value="InterPro"/>
</dbReference>
<dbReference type="InterPro" id="IPR036612">
    <property type="entry name" value="KH_dom_type_1_sf"/>
</dbReference>
<dbReference type="Proteomes" id="UP000198122">
    <property type="component" value="Unassembled WGS sequence"/>
</dbReference>
<dbReference type="SUPFAM" id="SSF50249">
    <property type="entry name" value="Nucleic acid-binding proteins"/>
    <property type="match status" value="1"/>
</dbReference>
<dbReference type="Gene3D" id="3.30.1370.10">
    <property type="entry name" value="K Homology domain, type 1"/>
    <property type="match status" value="1"/>
</dbReference>
<comment type="catalytic activity">
    <reaction evidence="8">
        <text>RNA(n+1) + phosphate = RNA(n) + a ribonucleoside 5'-diphosphate</text>
        <dbReference type="Rhea" id="RHEA:22096"/>
        <dbReference type="Rhea" id="RHEA-COMP:14527"/>
        <dbReference type="Rhea" id="RHEA-COMP:17342"/>
        <dbReference type="ChEBI" id="CHEBI:43474"/>
        <dbReference type="ChEBI" id="CHEBI:57930"/>
        <dbReference type="ChEBI" id="CHEBI:140395"/>
        <dbReference type="EC" id="2.7.7.8"/>
    </reaction>
</comment>
<evidence type="ECO:0000313" key="12">
    <source>
        <dbReference type="Proteomes" id="UP000198122"/>
    </source>
</evidence>
<dbReference type="GO" id="GO:0005829">
    <property type="term" value="C:cytosol"/>
    <property type="evidence" value="ECO:0007669"/>
    <property type="project" value="TreeGrafter"/>
</dbReference>
<dbReference type="RefSeq" id="WP_088818538.1">
    <property type="nucleotide sequence ID" value="NZ_FYEZ01000002.1"/>
</dbReference>
<proteinExistence type="inferred from homology"/>
<name>A0A212U0R1_9MICO</name>
<dbReference type="InterPro" id="IPR015848">
    <property type="entry name" value="PNPase_PH_RNA-bd_bac/org-type"/>
</dbReference>
<dbReference type="CDD" id="cd02393">
    <property type="entry name" value="KH-I_PNPase"/>
    <property type="match status" value="1"/>
</dbReference>
<evidence type="ECO:0000256" key="6">
    <source>
        <dbReference type="ARBA" id="ARBA00022842"/>
    </source>
</evidence>
<dbReference type="AlphaFoldDB" id="A0A212U0R1"/>
<evidence type="ECO:0000313" key="11">
    <source>
        <dbReference type="EMBL" id="SNC71704.1"/>
    </source>
</evidence>
<dbReference type="InterPro" id="IPR014069">
    <property type="entry name" value="GPSI/PNP"/>
</dbReference>
<feature type="domain" description="S1 motif" evidence="10">
    <location>
        <begin position="666"/>
        <end position="738"/>
    </location>
</feature>
<dbReference type="NCBIfam" id="NF008805">
    <property type="entry name" value="PRK11824.1"/>
    <property type="match status" value="1"/>
</dbReference>
<dbReference type="SUPFAM" id="SSF55666">
    <property type="entry name" value="Ribonuclease PH domain 2-like"/>
    <property type="match status" value="2"/>
</dbReference>
<dbReference type="NCBIfam" id="TIGR03591">
    <property type="entry name" value="polynuc_phos"/>
    <property type="match status" value="1"/>
</dbReference>
<comment type="subcellular location">
    <subcellularLocation>
        <location evidence="8">Cytoplasm</location>
    </subcellularLocation>
</comment>
<feature type="binding site" evidence="8">
    <location>
        <position position="529"/>
    </location>
    <ligand>
        <name>Mg(2+)</name>
        <dbReference type="ChEBI" id="CHEBI:18420"/>
    </ligand>
</feature>
<gene>
    <name evidence="8" type="primary">pnp</name>
    <name evidence="11" type="ORF">SAMN05445756_1589</name>
</gene>
<dbReference type="NCBIfam" id="TIGR02696">
    <property type="entry name" value="pppGpp_PNP"/>
    <property type="match status" value="1"/>
</dbReference>
<dbReference type="PANTHER" id="PTHR11252:SF0">
    <property type="entry name" value="POLYRIBONUCLEOTIDE NUCLEOTIDYLTRANSFERASE 1, MITOCHONDRIAL"/>
    <property type="match status" value="1"/>
</dbReference>
<feature type="binding site" evidence="8">
    <location>
        <position position="535"/>
    </location>
    <ligand>
        <name>Mg(2+)</name>
        <dbReference type="ChEBI" id="CHEBI:18420"/>
    </ligand>
</feature>
<dbReference type="InterPro" id="IPR027408">
    <property type="entry name" value="PNPase/RNase_PH_dom_sf"/>
</dbReference>
<dbReference type="GO" id="GO:0006402">
    <property type="term" value="P:mRNA catabolic process"/>
    <property type="evidence" value="ECO:0007669"/>
    <property type="project" value="UniProtKB-UniRule"/>
</dbReference>
<comment type="function">
    <text evidence="8">Involved in mRNA degradation. Catalyzes the phosphorolysis of single-stranded polyribonucleotides processively in the 3'- to 5'-direction.</text>
</comment>
<dbReference type="OrthoDB" id="9804305at2"/>
<evidence type="ECO:0000256" key="4">
    <source>
        <dbReference type="ARBA" id="ARBA00022695"/>
    </source>
</evidence>
<dbReference type="EC" id="2.7.7.8" evidence="8"/>
<dbReference type="Pfam" id="PF01138">
    <property type="entry name" value="RNase_PH"/>
    <property type="match status" value="2"/>
</dbReference>
<evidence type="ECO:0000256" key="1">
    <source>
        <dbReference type="ARBA" id="ARBA00007404"/>
    </source>
</evidence>
<dbReference type="FunFam" id="3.30.1370.10:FF:000001">
    <property type="entry name" value="Polyribonucleotide nucleotidyltransferase"/>
    <property type="match status" value="1"/>
</dbReference>
<dbReference type="Pfam" id="PF03726">
    <property type="entry name" value="PNPase"/>
    <property type="match status" value="1"/>
</dbReference>
<keyword evidence="2 8" id="KW-0963">Cytoplasm</keyword>
<dbReference type="PANTHER" id="PTHR11252">
    <property type="entry name" value="POLYRIBONUCLEOTIDE NUCLEOTIDYLTRANSFERASE"/>
    <property type="match status" value="1"/>
</dbReference>
<evidence type="ECO:0000256" key="8">
    <source>
        <dbReference type="HAMAP-Rule" id="MF_01595"/>
    </source>
</evidence>
<dbReference type="Pfam" id="PF00575">
    <property type="entry name" value="S1"/>
    <property type="match status" value="1"/>
</dbReference>
<protein>
    <recommendedName>
        <fullName evidence="8">Polyribonucleotide nucleotidyltransferase</fullName>
        <ecNumber evidence="8">2.7.7.8</ecNumber>
    </recommendedName>
    <alternativeName>
        <fullName evidence="8">Polynucleotide phosphorylase</fullName>
        <shortName evidence="8">PNPase</shortName>
    </alternativeName>
</protein>
<dbReference type="InterPro" id="IPR001247">
    <property type="entry name" value="ExoRNase_PH_dom1"/>
</dbReference>
<dbReference type="FunFam" id="2.40.50.140:FF:000069">
    <property type="entry name" value="Polyribonucleotide nucleotidyltransferase"/>
    <property type="match status" value="1"/>
</dbReference>
<dbReference type="InterPro" id="IPR036345">
    <property type="entry name" value="ExoRNase_PH_dom2_sf"/>
</dbReference>
<dbReference type="Gene3D" id="3.30.230.70">
    <property type="entry name" value="GHMP Kinase, N-terminal domain"/>
    <property type="match status" value="2"/>
</dbReference>
<keyword evidence="3 8" id="KW-0808">Transferase</keyword>
<feature type="compositionally biased region" description="Low complexity" evidence="9">
    <location>
        <begin position="782"/>
        <end position="796"/>
    </location>
</feature>
<evidence type="ECO:0000259" key="10">
    <source>
        <dbReference type="PROSITE" id="PS50126"/>
    </source>
</evidence>
<dbReference type="FunFam" id="3.30.230.70:FF:000001">
    <property type="entry name" value="Polyribonucleotide nucleotidyltransferase"/>
    <property type="match status" value="1"/>
</dbReference>
<dbReference type="GO" id="GO:0000175">
    <property type="term" value="F:3'-5'-RNA exonuclease activity"/>
    <property type="evidence" value="ECO:0007669"/>
    <property type="project" value="TreeGrafter"/>
</dbReference>
<evidence type="ECO:0000256" key="5">
    <source>
        <dbReference type="ARBA" id="ARBA00022723"/>
    </source>
</evidence>
<evidence type="ECO:0000256" key="7">
    <source>
        <dbReference type="ARBA" id="ARBA00022884"/>
    </source>
</evidence>
<feature type="region of interest" description="Disordered" evidence="9">
    <location>
        <begin position="741"/>
        <end position="841"/>
    </location>
</feature>
<dbReference type="FunFam" id="3.30.230.70:FF:000002">
    <property type="entry name" value="Polyribonucleotide nucleotidyltransferase"/>
    <property type="match status" value="1"/>
</dbReference>
<dbReference type="Gene3D" id="2.40.50.140">
    <property type="entry name" value="Nucleic acid-binding proteins"/>
    <property type="match status" value="1"/>
</dbReference>
<keyword evidence="6 8" id="KW-0460">Magnesium</keyword>
<dbReference type="CDD" id="cd11364">
    <property type="entry name" value="RNase_PH_PNPase_2"/>
    <property type="match status" value="1"/>
</dbReference>
<organism evidence="11 12">
    <name type="scientific">Kytococcus aerolatus</name>
    <dbReference type="NCBI Taxonomy" id="592308"/>
    <lineage>
        <taxon>Bacteria</taxon>
        <taxon>Bacillati</taxon>
        <taxon>Actinomycetota</taxon>
        <taxon>Actinomycetes</taxon>
        <taxon>Micrococcales</taxon>
        <taxon>Kytococcaceae</taxon>
        <taxon>Kytococcus</taxon>
    </lineage>
</organism>
<dbReference type="SUPFAM" id="SSF54211">
    <property type="entry name" value="Ribosomal protein S5 domain 2-like"/>
    <property type="match status" value="2"/>
</dbReference>
<dbReference type="HAMAP" id="MF_01595">
    <property type="entry name" value="PNPase"/>
    <property type="match status" value="1"/>
</dbReference>
<dbReference type="Pfam" id="PF00013">
    <property type="entry name" value="KH_1"/>
    <property type="match status" value="1"/>
</dbReference>
<dbReference type="GO" id="GO:0000287">
    <property type="term" value="F:magnesium ion binding"/>
    <property type="evidence" value="ECO:0007669"/>
    <property type="project" value="UniProtKB-UniRule"/>
</dbReference>
<dbReference type="InterPro" id="IPR012162">
    <property type="entry name" value="PNPase"/>
</dbReference>
<keyword evidence="12" id="KW-1185">Reference proteome</keyword>
<dbReference type="SMART" id="SM00322">
    <property type="entry name" value="KH"/>
    <property type="match status" value="1"/>
</dbReference>
<keyword evidence="7 8" id="KW-0694">RNA-binding</keyword>
<dbReference type="PROSITE" id="PS50126">
    <property type="entry name" value="S1"/>
    <property type="match status" value="1"/>
</dbReference>
<accession>A0A212U0R1</accession>
<dbReference type="PROSITE" id="PS50084">
    <property type="entry name" value="KH_TYPE_1"/>
    <property type="match status" value="1"/>
</dbReference>
<dbReference type="InterPro" id="IPR004088">
    <property type="entry name" value="KH_dom_type_1"/>
</dbReference>
<dbReference type="SUPFAM" id="SSF46915">
    <property type="entry name" value="Polynucleotide phosphorylase/guanosine pentaphosphate synthase (PNPase/GPSI), domain 3"/>
    <property type="match status" value="1"/>
</dbReference>
<dbReference type="InterPro" id="IPR003029">
    <property type="entry name" value="S1_domain"/>
</dbReference>
<evidence type="ECO:0000256" key="2">
    <source>
        <dbReference type="ARBA" id="ARBA00022490"/>
    </source>
</evidence>
<feature type="compositionally biased region" description="Low complexity" evidence="9">
    <location>
        <begin position="761"/>
        <end position="772"/>
    </location>
</feature>
<dbReference type="GO" id="GO:0003723">
    <property type="term" value="F:RNA binding"/>
    <property type="evidence" value="ECO:0007669"/>
    <property type="project" value="UniProtKB-UniRule"/>
</dbReference>
<keyword evidence="4 8" id="KW-0548">Nucleotidyltransferase</keyword>
<keyword evidence="5 8" id="KW-0479">Metal-binding</keyword>
<feature type="compositionally biased region" description="Acidic residues" evidence="9">
    <location>
        <begin position="797"/>
        <end position="808"/>
    </location>
</feature>
<dbReference type="SUPFAM" id="SSF54791">
    <property type="entry name" value="Eukaryotic type KH-domain (KH-domain type I)"/>
    <property type="match status" value="1"/>
</dbReference>
<dbReference type="SMART" id="SM00316">
    <property type="entry name" value="S1"/>
    <property type="match status" value="1"/>
</dbReference>
<evidence type="ECO:0000256" key="9">
    <source>
        <dbReference type="SAM" id="MobiDB-lite"/>
    </source>
</evidence>
<dbReference type="CDD" id="cd04472">
    <property type="entry name" value="S1_PNPase"/>
    <property type="match status" value="1"/>
</dbReference>
<comment type="similarity">
    <text evidence="1 8">Belongs to the polyribonucleotide nucleotidyltransferase family.</text>
</comment>
<sequence length="841" mass="89810">MEGPEITATEATIDNGSFGTRTIRFETGRLAQQAAGSVAAYLIDEDIDDSTMVLSATTAGKEPKDHFDFFPLTVDVEERMYAAGRIPGSFFRREGRPGTDAILTCRLIDRPLRPTFTKGLRNEVQVVVTVLAHHPDHQYDVLAINAASASTQISGLPFSGPIGGVRLSLIEGQWVAFPNFSDAARSTFDMVVAGRITEDDDVAIMMVEAESTESTWTLVNDQGATAPTEEVVSQGLEASKVFIRALCEAQKQLHAAAGKEVKEFPLFLDYQADAYEAVEKAASEQTAEALTIAGKQERENRLDEIKAELKAEFVGTEEDAEGKPFAERGKEISGAFKALQKKLIRERILRDQVRIDGRGPRDIRALSAEVQALPRVHGSAIFERGETQIMGVTTLNMLRMEQQIDSLGPVSRKRYMHNYNFPPYSTGETGRVGSPKRREIGHGALAERALVPVLPSREEFPYAIRQVSEALGSNGSTSMGSVCASTLSMLNAGVPLKAPVAGIAMGLVSAEIDGGTQYLALTDILGAEDAFGDMDFKVAGTSEFITAIQLDTKLDGIPAEELGKALTQAREARLHILDVMNQAIDAPDEMSPNAPRVIAVKVPVDKIGEVIGPKGKMINQIQEDTGADISIEDDGTVYIGATDGPSAEAARSAINAIANPQMPEVGERFLGTVVKTTTFGAFVSLLPGKDGLLHISEIRKLVGGQRIDAVEDVLNVGDKVQVELKEIDQRGKLSLGAVVAEEEGEAEEAPQASGRIGGGRPAADAPATDAGAQRSEAEVKEAPATADEPAPAAQDAEASEADDSDEEEGGRRRPRRRRGGRGRGRGEGAEGGAASTPEDAN</sequence>